<proteinExistence type="inferred from homology"/>
<gene>
    <name evidence="15" type="primary">Acey_s0029.g1873</name>
    <name evidence="15" type="ORF">Y032_0029g1873</name>
</gene>
<evidence type="ECO:0000256" key="12">
    <source>
        <dbReference type="ARBA" id="ARBA00023180"/>
    </source>
</evidence>
<dbReference type="OrthoDB" id="6500128at2759"/>
<dbReference type="EC" id="7.6.2.2" evidence="3"/>
<dbReference type="Pfam" id="PF00005">
    <property type="entry name" value="ABC_tran"/>
    <property type="match status" value="1"/>
</dbReference>
<evidence type="ECO:0000256" key="13">
    <source>
        <dbReference type="ARBA" id="ARBA00034018"/>
    </source>
</evidence>
<dbReference type="GO" id="GO:0016020">
    <property type="term" value="C:membrane"/>
    <property type="evidence" value="ECO:0007669"/>
    <property type="project" value="UniProtKB-SubCell"/>
</dbReference>
<keyword evidence="10" id="KW-1133">Transmembrane helix</keyword>
<organism evidence="15 16">
    <name type="scientific">Ancylostoma ceylanicum</name>
    <dbReference type="NCBI Taxonomy" id="53326"/>
    <lineage>
        <taxon>Eukaryota</taxon>
        <taxon>Metazoa</taxon>
        <taxon>Ecdysozoa</taxon>
        <taxon>Nematoda</taxon>
        <taxon>Chromadorea</taxon>
        <taxon>Rhabditida</taxon>
        <taxon>Rhabditina</taxon>
        <taxon>Rhabditomorpha</taxon>
        <taxon>Strongyloidea</taxon>
        <taxon>Ancylostomatidae</taxon>
        <taxon>Ancylostomatinae</taxon>
        <taxon>Ancylostoma</taxon>
    </lineage>
</organism>
<dbReference type="PROSITE" id="PS00211">
    <property type="entry name" value="ABC_TRANSPORTER_1"/>
    <property type="match status" value="1"/>
</dbReference>
<evidence type="ECO:0000256" key="9">
    <source>
        <dbReference type="ARBA" id="ARBA00022967"/>
    </source>
</evidence>
<feature type="domain" description="ABC transporter" evidence="14">
    <location>
        <begin position="111"/>
        <end position="335"/>
    </location>
</feature>
<evidence type="ECO:0000256" key="5">
    <source>
        <dbReference type="ARBA" id="ARBA00022692"/>
    </source>
</evidence>
<dbReference type="SMART" id="SM00382">
    <property type="entry name" value="AAA"/>
    <property type="match status" value="1"/>
</dbReference>
<comment type="catalytic activity">
    <reaction evidence="13">
        <text>ATP + H2O + xenobioticSide 1 = ADP + phosphate + xenobioticSide 2.</text>
        <dbReference type="EC" id="7.6.2.2"/>
    </reaction>
</comment>
<dbReference type="FunFam" id="3.40.50.300:FF:000479">
    <property type="entry name" value="Multidrug resistance protein 1A"/>
    <property type="match status" value="1"/>
</dbReference>
<dbReference type="EMBL" id="JARK01001365">
    <property type="protein sequence ID" value="EYC17789.1"/>
    <property type="molecule type" value="Genomic_DNA"/>
</dbReference>
<dbReference type="AlphaFoldDB" id="A0A016UQU7"/>
<dbReference type="PANTHER" id="PTHR24221">
    <property type="entry name" value="ATP-BINDING CASSETTE SUB-FAMILY B"/>
    <property type="match status" value="1"/>
</dbReference>
<accession>A0A016UQU7</accession>
<dbReference type="Gene3D" id="1.20.1560.10">
    <property type="entry name" value="ABC transporter type 1, transmembrane domain"/>
    <property type="match status" value="2"/>
</dbReference>
<dbReference type="Gene3D" id="3.40.50.300">
    <property type="entry name" value="P-loop containing nucleotide triphosphate hydrolases"/>
    <property type="match status" value="1"/>
</dbReference>
<sequence length="335" mass="37294">MNGPHKRSIFRGIIQSLTYSLSVSFVCFNFACAYRYGIWLVQQKICSPYTVFQVIEALNTASMSLIAFATYFPEYVRARLSAALLFQMLREKPKIDSLSPLGKTITLQGSIRFSRLFFSYPVSRRNMVLTGINLKIPAGKTVAFVGPSGCGKSTSIQLIERFYDPVVGKVLFDEEDARELNLKHLRSQISLVGQEPILFNYSIRENIAYGVENPTDKEIEDAAKLSNAHSFIAKLPNGYNTIVGERGGMLSGGQKQRIAIARAVIRNPKILLLDEATSALDTESEKIVQEALERAREGRTCIVIAHRLSSIQNADLIVVLKDGNVEVSQIHDVQD</sequence>
<comment type="similarity">
    <text evidence="2">Belongs to the ABC transporter superfamily. ABCB family. Multidrug resistance exporter (TC 3.A.1.201) subfamily.</text>
</comment>
<dbReference type="GO" id="GO:0008559">
    <property type="term" value="F:ABC-type xenobiotic transporter activity"/>
    <property type="evidence" value="ECO:0007669"/>
    <property type="project" value="UniProtKB-EC"/>
</dbReference>
<keyword evidence="8" id="KW-0067">ATP-binding</keyword>
<dbReference type="SUPFAM" id="SSF90123">
    <property type="entry name" value="ABC transporter transmembrane region"/>
    <property type="match status" value="1"/>
</dbReference>
<dbReference type="InterPro" id="IPR017871">
    <property type="entry name" value="ABC_transporter-like_CS"/>
</dbReference>
<evidence type="ECO:0000256" key="2">
    <source>
        <dbReference type="ARBA" id="ARBA00007577"/>
    </source>
</evidence>
<evidence type="ECO:0000256" key="7">
    <source>
        <dbReference type="ARBA" id="ARBA00022741"/>
    </source>
</evidence>
<evidence type="ECO:0000256" key="11">
    <source>
        <dbReference type="ARBA" id="ARBA00023136"/>
    </source>
</evidence>
<dbReference type="PROSITE" id="PS50893">
    <property type="entry name" value="ABC_TRANSPORTER_2"/>
    <property type="match status" value="1"/>
</dbReference>
<dbReference type="CDD" id="cd03249">
    <property type="entry name" value="ABC_MTABC3_MDL1_MDL2"/>
    <property type="match status" value="1"/>
</dbReference>
<dbReference type="InterPro" id="IPR027417">
    <property type="entry name" value="P-loop_NTPase"/>
</dbReference>
<keyword evidence="4" id="KW-0813">Transport</keyword>
<reference evidence="16" key="1">
    <citation type="journal article" date="2015" name="Nat. Genet.">
        <title>The genome and transcriptome of the zoonotic hookworm Ancylostoma ceylanicum identify infection-specific gene families.</title>
        <authorList>
            <person name="Schwarz E.M."/>
            <person name="Hu Y."/>
            <person name="Antoshechkin I."/>
            <person name="Miller M.M."/>
            <person name="Sternberg P.W."/>
            <person name="Aroian R.V."/>
        </authorList>
    </citation>
    <scope>NUCLEOTIDE SEQUENCE</scope>
    <source>
        <strain evidence="16">HY135</strain>
    </source>
</reference>
<evidence type="ECO:0000256" key="3">
    <source>
        <dbReference type="ARBA" id="ARBA00012191"/>
    </source>
</evidence>
<dbReference type="GO" id="GO:0005524">
    <property type="term" value="F:ATP binding"/>
    <property type="evidence" value="ECO:0007669"/>
    <property type="project" value="UniProtKB-KW"/>
</dbReference>
<dbReference type="SUPFAM" id="SSF52540">
    <property type="entry name" value="P-loop containing nucleoside triphosphate hydrolases"/>
    <property type="match status" value="1"/>
</dbReference>
<keyword evidence="6" id="KW-0677">Repeat</keyword>
<keyword evidence="9" id="KW-1278">Translocase</keyword>
<evidence type="ECO:0000256" key="8">
    <source>
        <dbReference type="ARBA" id="ARBA00022840"/>
    </source>
</evidence>
<keyword evidence="5" id="KW-0812">Transmembrane</keyword>
<keyword evidence="7" id="KW-0547">Nucleotide-binding</keyword>
<evidence type="ECO:0000313" key="16">
    <source>
        <dbReference type="Proteomes" id="UP000024635"/>
    </source>
</evidence>
<evidence type="ECO:0000313" key="15">
    <source>
        <dbReference type="EMBL" id="EYC17789.1"/>
    </source>
</evidence>
<dbReference type="PANTHER" id="PTHR24221:SF455">
    <property type="entry name" value="MULTIDRUG RESISTANCE PROTEIN PGP-3"/>
    <property type="match status" value="1"/>
</dbReference>
<name>A0A016UQU7_9BILA</name>
<keyword evidence="11" id="KW-0472">Membrane</keyword>
<evidence type="ECO:0000259" key="14">
    <source>
        <dbReference type="PROSITE" id="PS50893"/>
    </source>
</evidence>
<evidence type="ECO:0000256" key="1">
    <source>
        <dbReference type="ARBA" id="ARBA00004141"/>
    </source>
</evidence>
<comment type="subcellular location">
    <subcellularLocation>
        <location evidence="1">Membrane</location>
        <topology evidence="1">Multi-pass membrane protein</topology>
    </subcellularLocation>
</comment>
<dbReference type="GO" id="GO:0016887">
    <property type="term" value="F:ATP hydrolysis activity"/>
    <property type="evidence" value="ECO:0007669"/>
    <property type="project" value="InterPro"/>
</dbReference>
<protein>
    <recommendedName>
        <fullName evidence="3">ABC-type xenobiotic transporter</fullName>
        <ecNumber evidence="3">7.6.2.2</ecNumber>
    </recommendedName>
</protein>
<evidence type="ECO:0000256" key="4">
    <source>
        <dbReference type="ARBA" id="ARBA00022448"/>
    </source>
</evidence>
<keyword evidence="16" id="KW-1185">Reference proteome</keyword>
<keyword evidence="12" id="KW-0325">Glycoprotein</keyword>
<comment type="caution">
    <text evidence="15">The sequence shown here is derived from an EMBL/GenBank/DDBJ whole genome shotgun (WGS) entry which is preliminary data.</text>
</comment>
<dbReference type="InterPro" id="IPR003593">
    <property type="entry name" value="AAA+_ATPase"/>
</dbReference>
<evidence type="ECO:0000256" key="10">
    <source>
        <dbReference type="ARBA" id="ARBA00022989"/>
    </source>
</evidence>
<evidence type="ECO:0000256" key="6">
    <source>
        <dbReference type="ARBA" id="ARBA00022737"/>
    </source>
</evidence>
<dbReference type="Proteomes" id="UP000024635">
    <property type="component" value="Unassembled WGS sequence"/>
</dbReference>
<dbReference type="InterPro" id="IPR003439">
    <property type="entry name" value="ABC_transporter-like_ATP-bd"/>
</dbReference>
<dbReference type="InterPro" id="IPR039421">
    <property type="entry name" value="Type_1_exporter"/>
</dbReference>
<dbReference type="InterPro" id="IPR036640">
    <property type="entry name" value="ABC1_TM_sf"/>
</dbReference>